<comment type="caution">
    <text evidence="1">The sequence shown here is derived from an EMBL/GenBank/DDBJ whole genome shotgun (WGS) entry which is preliminary data.</text>
</comment>
<sequence>MPLSDKHTSDFTSSRHVPTMAEVDRIAALTTPVLRNLQITQCYFQLSAVFAARIGAGANWCTFATWASKQAGQTIRREDLLRALETLLKTKLEIGQAVSVIAAIAKELGAKPSIEYIRQSVWMSLVTAVVDGAGDAVSRGNKKVFEEIGREFARFTATCLNDSGYEAARIKAFCQSLRPGDPPTGQRYLRQAFTRYYEALFETDAKKRAELMLLANLEIGFHEQTRLQPEIAESLDAAQIDPQQVKKRLLAIIFPDGGYMDQIKLFFLDLFRKTAVLDKTIESLVSLARHQIRAALTAHLMTLTLPPDRRLRLGQDLIAVFPDALKELANPDLRTLLAHIDPTPDSLRETGSIDWADLPERLHFIADLFRCYHESADLMASAFTAEQVVAMKAGKVPGGRL</sequence>
<organism evidence="1 2">
    <name type="scientific">Nibrella saemangeumensis</name>
    <dbReference type="NCBI Taxonomy" id="1084526"/>
    <lineage>
        <taxon>Bacteria</taxon>
        <taxon>Pseudomonadati</taxon>
        <taxon>Bacteroidota</taxon>
        <taxon>Cytophagia</taxon>
        <taxon>Cytophagales</taxon>
        <taxon>Spirosomataceae</taxon>
        <taxon>Nibrella</taxon>
    </lineage>
</organism>
<accession>A0ABP8M8M3</accession>
<dbReference type="RefSeq" id="WP_345239395.1">
    <property type="nucleotide sequence ID" value="NZ_BAABHD010000001.1"/>
</dbReference>
<dbReference type="EMBL" id="BAABHD010000001">
    <property type="protein sequence ID" value="GAA4445757.1"/>
    <property type="molecule type" value="Genomic_DNA"/>
</dbReference>
<dbReference type="Proteomes" id="UP001501175">
    <property type="component" value="Unassembled WGS sequence"/>
</dbReference>
<name>A0ABP8M8M3_9BACT</name>
<evidence type="ECO:0000313" key="1">
    <source>
        <dbReference type="EMBL" id="GAA4445757.1"/>
    </source>
</evidence>
<proteinExistence type="predicted"/>
<reference evidence="2" key="1">
    <citation type="journal article" date="2019" name="Int. J. Syst. Evol. Microbiol.">
        <title>The Global Catalogue of Microorganisms (GCM) 10K type strain sequencing project: providing services to taxonomists for standard genome sequencing and annotation.</title>
        <authorList>
            <consortium name="The Broad Institute Genomics Platform"/>
            <consortium name="The Broad Institute Genome Sequencing Center for Infectious Disease"/>
            <person name="Wu L."/>
            <person name="Ma J."/>
        </authorList>
    </citation>
    <scope>NUCLEOTIDE SEQUENCE [LARGE SCALE GENOMIC DNA]</scope>
    <source>
        <strain evidence="2">JCM 17927</strain>
    </source>
</reference>
<evidence type="ECO:0000313" key="2">
    <source>
        <dbReference type="Proteomes" id="UP001501175"/>
    </source>
</evidence>
<gene>
    <name evidence="1" type="ORF">GCM10023189_00050</name>
</gene>
<protein>
    <submittedName>
        <fullName evidence="1">Uncharacterized protein</fullName>
    </submittedName>
</protein>
<keyword evidence="2" id="KW-1185">Reference proteome</keyword>